<name>A0AAV4AQN6_9GAST</name>
<proteinExistence type="predicted"/>
<keyword evidence="2" id="KW-1185">Reference proteome</keyword>
<gene>
    <name evidence="1" type="ORF">PoB_003617300</name>
</gene>
<dbReference type="Proteomes" id="UP000735302">
    <property type="component" value="Unassembled WGS sequence"/>
</dbReference>
<protein>
    <submittedName>
        <fullName evidence="1">Uncharacterized protein</fullName>
    </submittedName>
</protein>
<dbReference type="EMBL" id="BLXT01004113">
    <property type="protein sequence ID" value="GFO09668.1"/>
    <property type="molecule type" value="Genomic_DNA"/>
</dbReference>
<organism evidence="1 2">
    <name type="scientific">Plakobranchus ocellatus</name>
    <dbReference type="NCBI Taxonomy" id="259542"/>
    <lineage>
        <taxon>Eukaryota</taxon>
        <taxon>Metazoa</taxon>
        <taxon>Spiralia</taxon>
        <taxon>Lophotrochozoa</taxon>
        <taxon>Mollusca</taxon>
        <taxon>Gastropoda</taxon>
        <taxon>Heterobranchia</taxon>
        <taxon>Euthyneura</taxon>
        <taxon>Panpulmonata</taxon>
        <taxon>Sacoglossa</taxon>
        <taxon>Placobranchoidea</taxon>
        <taxon>Plakobranchidae</taxon>
        <taxon>Plakobranchus</taxon>
    </lineage>
</organism>
<accession>A0AAV4AQN6</accession>
<dbReference type="AlphaFoldDB" id="A0AAV4AQN6"/>
<reference evidence="1 2" key="1">
    <citation type="journal article" date="2021" name="Elife">
        <title>Chloroplast acquisition without the gene transfer in kleptoplastic sea slugs, Plakobranchus ocellatus.</title>
        <authorList>
            <person name="Maeda T."/>
            <person name="Takahashi S."/>
            <person name="Yoshida T."/>
            <person name="Shimamura S."/>
            <person name="Takaki Y."/>
            <person name="Nagai Y."/>
            <person name="Toyoda A."/>
            <person name="Suzuki Y."/>
            <person name="Arimoto A."/>
            <person name="Ishii H."/>
            <person name="Satoh N."/>
            <person name="Nishiyama T."/>
            <person name="Hasebe M."/>
            <person name="Maruyama T."/>
            <person name="Minagawa J."/>
            <person name="Obokata J."/>
            <person name="Shigenobu S."/>
        </authorList>
    </citation>
    <scope>NUCLEOTIDE SEQUENCE [LARGE SCALE GENOMIC DNA]</scope>
</reference>
<comment type="caution">
    <text evidence="1">The sequence shown here is derived from an EMBL/GenBank/DDBJ whole genome shotgun (WGS) entry which is preliminary data.</text>
</comment>
<evidence type="ECO:0000313" key="1">
    <source>
        <dbReference type="EMBL" id="GFO09668.1"/>
    </source>
</evidence>
<sequence length="81" mass="8823">MATKKGHSFSKVPARVNAAQKGCIRKVLLEHPGEGWEEDAKIFILLSVVSGTERNTTDASSSHHGECECDCLSEELPADRI</sequence>
<evidence type="ECO:0000313" key="2">
    <source>
        <dbReference type="Proteomes" id="UP000735302"/>
    </source>
</evidence>